<name>A0A7X0FYH3_9ACTN</name>
<protein>
    <submittedName>
        <fullName evidence="3">DNA-binding transcriptional MerR regulator</fullName>
    </submittedName>
</protein>
<evidence type="ECO:0000256" key="1">
    <source>
        <dbReference type="SAM" id="MobiDB-lite"/>
    </source>
</evidence>
<comment type="caution">
    <text evidence="3">The sequence shown here is derived from an EMBL/GenBank/DDBJ whole genome shotgun (WGS) entry which is preliminary data.</text>
</comment>
<proteinExistence type="predicted"/>
<feature type="compositionally biased region" description="Low complexity" evidence="1">
    <location>
        <begin position="94"/>
        <end position="118"/>
    </location>
</feature>
<evidence type="ECO:0000259" key="2">
    <source>
        <dbReference type="Pfam" id="PF13411"/>
    </source>
</evidence>
<sequence length="118" mass="11956">MNAGELLDRLPGLTYRQLDRWTSAGYLRATQAGEGAGHARDYSAEEVRVAALMVRLHGAGLNVASSHRAARALAAGRSAVLAPGVEVVVHDEAPAAGPPEDASAGPPEEAPGGPLAAA</sequence>
<dbReference type="Pfam" id="PF13411">
    <property type="entry name" value="MerR_1"/>
    <property type="match status" value="1"/>
</dbReference>
<dbReference type="RefSeq" id="WP_185024906.1">
    <property type="nucleotide sequence ID" value="NZ_JACHMQ010000001.1"/>
</dbReference>
<gene>
    <name evidence="3" type="ORF">BKA00_002324</name>
</gene>
<keyword evidence="3" id="KW-0238">DNA-binding</keyword>
<dbReference type="GO" id="GO:0003677">
    <property type="term" value="F:DNA binding"/>
    <property type="evidence" value="ECO:0007669"/>
    <property type="project" value="UniProtKB-KW"/>
</dbReference>
<evidence type="ECO:0000313" key="4">
    <source>
        <dbReference type="Proteomes" id="UP000546324"/>
    </source>
</evidence>
<organism evidence="3 4">
    <name type="scientific">Actinomadura coerulea</name>
    <dbReference type="NCBI Taxonomy" id="46159"/>
    <lineage>
        <taxon>Bacteria</taxon>
        <taxon>Bacillati</taxon>
        <taxon>Actinomycetota</taxon>
        <taxon>Actinomycetes</taxon>
        <taxon>Streptosporangiales</taxon>
        <taxon>Thermomonosporaceae</taxon>
        <taxon>Actinomadura</taxon>
    </lineage>
</organism>
<dbReference type="InterPro" id="IPR000551">
    <property type="entry name" value="MerR-type_HTH_dom"/>
</dbReference>
<feature type="region of interest" description="Disordered" evidence="1">
    <location>
        <begin position="91"/>
        <end position="118"/>
    </location>
</feature>
<keyword evidence="4" id="KW-1185">Reference proteome</keyword>
<evidence type="ECO:0000313" key="3">
    <source>
        <dbReference type="EMBL" id="MBB6395410.1"/>
    </source>
</evidence>
<dbReference type="Proteomes" id="UP000546324">
    <property type="component" value="Unassembled WGS sequence"/>
</dbReference>
<dbReference type="AlphaFoldDB" id="A0A7X0FYH3"/>
<feature type="domain" description="HTH merR-type" evidence="2">
    <location>
        <begin position="11"/>
        <end position="70"/>
    </location>
</feature>
<accession>A0A7X0FYH3</accession>
<reference evidence="3 4" key="1">
    <citation type="submission" date="2020-08" db="EMBL/GenBank/DDBJ databases">
        <title>Sequencing the genomes of 1000 actinobacteria strains.</title>
        <authorList>
            <person name="Klenk H.-P."/>
        </authorList>
    </citation>
    <scope>NUCLEOTIDE SEQUENCE [LARGE SCALE GENOMIC DNA]</scope>
    <source>
        <strain evidence="3 4">DSM 43675</strain>
    </source>
</reference>
<dbReference type="GO" id="GO:0006355">
    <property type="term" value="P:regulation of DNA-templated transcription"/>
    <property type="evidence" value="ECO:0007669"/>
    <property type="project" value="InterPro"/>
</dbReference>
<dbReference type="EMBL" id="JACHMQ010000001">
    <property type="protein sequence ID" value="MBB6395410.1"/>
    <property type="molecule type" value="Genomic_DNA"/>
</dbReference>